<comment type="caution">
    <text evidence="1">The sequence shown here is derived from an EMBL/GenBank/DDBJ whole genome shotgun (WGS) entry which is preliminary data.</text>
</comment>
<proteinExistence type="predicted"/>
<protein>
    <submittedName>
        <fullName evidence="1">Uncharacterized protein</fullName>
    </submittedName>
</protein>
<evidence type="ECO:0000313" key="2">
    <source>
        <dbReference type="Proteomes" id="UP000886602"/>
    </source>
</evidence>
<evidence type="ECO:0000313" key="1">
    <source>
        <dbReference type="EMBL" id="MBK7424513.1"/>
    </source>
</evidence>
<gene>
    <name evidence="1" type="ORF">IPJ48_16330</name>
</gene>
<dbReference type="EMBL" id="JADJNC010000032">
    <property type="protein sequence ID" value="MBK7424513.1"/>
    <property type="molecule type" value="Genomic_DNA"/>
</dbReference>
<name>A0A9D7FEL9_9RHOO</name>
<sequence>MAKRAMLNCWLVAMWLWIQFRGHGWAGVRRSHAFKGLIPHFGYAERTGFRRYRSIEYIPPKSKLWSADDMALIFSGRYVVVHYEAIAVHTWATKEQALADHYFHGKARR</sequence>
<organism evidence="1 2">
    <name type="scientific">Candidatus Propionivibrio dominans</name>
    <dbReference type="NCBI Taxonomy" id="2954373"/>
    <lineage>
        <taxon>Bacteria</taxon>
        <taxon>Pseudomonadati</taxon>
        <taxon>Pseudomonadota</taxon>
        <taxon>Betaproteobacteria</taxon>
        <taxon>Rhodocyclales</taxon>
        <taxon>Rhodocyclaceae</taxon>
        <taxon>Propionivibrio</taxon>
    </lineage>
</organism>
<reference evidence="1" key="1">
    <citation type="submission" date="2020-10" db="EMBL/GenBank/DDBJ databases">
        <title>Connecting structure to function with the recovery of over 1000 high-quality activated sludge metagenome-assembled genomes encoding full-length rRNA genes using long-read sequencing.</title>
        <authorList>
            <person name="Singleton C.M."/>
            <person name="Petriglieri F."/>
            <person name="Kristensen J.M."/>
            <person name="Kirkegaard R.H."/>
            <person name="Michaelsen T.Y."/>
            <person name="Andersen M.H."/>
            <person name="Karst S.M."/>
            <person name="Dueholm M.S."/>
            <person name="Nielsen P.H."/>
            <person name="Albertsen M."/>
        </authorList>
    </citation>
    <scope>NUCLEOTIDE SEQUENCE</scope>
    <source>
        <strain evidence="1">EsbW_18-Q3-R4-48_MAXAC.044</strain>
    </source>
</reference>
<dbReference type="Proteomes" id="UP000886602">
    <property type="component" value="Unassembled WGS sequence"/>
</dbReference>
<dbReference type="AlphaFoldDB" id="A0A9D7FEL9"/>
<accession>A0A9D7FEL9</accession>